<dbReference type="SUPFAM" id="SSF54427">
    <property type="entry name" value="NTF2-like"/>
    <property type="match status" value="1"/>
</dbReference>
<dbReference type="RefSeq" id="WP_131154868.1">
    <property type="nucleotide sequence ID" value="NZ_CP036402.1"/>
</dbReference>
<evidence type="ECO:0000256" key="5">
    <source>
        <dbReference type="ARBA" id="ARBA00023163"/>
    </source>
</evidence>
<comment type="similarity">
    <text evidence="1">Belongs to the sigma-70 factor family. ECF subfamily.</text>
</comment>
<keyword evidence="4" id="KW-0731">Sigma factor</keyword>
<evidence type="ECO:0000259" key="6">
    <source>
        <dbReference type="Pfam" id="PF04542"/>
    </source>
</evidence>
<dbReference type="EMBL" id="CP036402">
    <property type="protein sequence ID" value="QBI19871.1"/>
    <property type="molecule type" value="Genomic_DNA"/>
</dbReference>
<evidence type="ECO:0000256" key="2">
    <source>
        <dbReference type="ARBA" id="ARBA00011344"/>
    </source>
</evidence>
<evidence type="ECO:0000256" key="1">
    <source>
        <dbReference type="ARBA" id="ARBA00010641"/>
    </source>
</evidence>
<dbReference type="Proteomes" id="UP000291469">
    <property type="component" value="Chromosome"/>
</dbReference>
<gene>
    <name evidence="8" type="ORF">ER308_10080</name>
</gene>
<dbReference type="SUPFAM" id="SSF88659">
    <property type="entry name" value="Sigma3 and sigma4 domains of RNA polymerase sigma factors"/>
    <property type="match status" value="1"/>
</dbReference>
<reference evidence="8 9" key="1">
    <citation type="submission" date="2019-01" db="EMBL/GenBank/DDBJ databases">
        <title>Egibacter rhizosphaerae EGI 80759T.</title>
        <authorList>
            <person name="Chen D.-D."/>
            <person name="Tian Y."/>
            <person name="Jiao J.-Y."/>
            <person name="Zhang X.-T."/>
            <person name="Zhang Y.-G."/>
            <person name="Zhang Y."/>
            <person name="Xiao M."/>
            <person name="Shu W.-S."/>
            <person name="Li W.-J."/>
        </authorList>
    </citation>
    <scope>NUCLEOTIDE SEQUENCE [LARGE SCALE GENOMIC DNA]</scope>
    <source>
        <strain evidence="8 9">EGI 80759</strain>
    </source>
</reference>
<dbReference type="InterPro" id="IPR014303">
    <property type="entry name" value="RNA_pol_sigma-70_ECF"/>
</dbReference>
<dbReference type="Pfam" id="PF04542">
    <property type="entry name" value="Sigma70_r2"/>
    <property type="match status" value="1"/>
</dbReference>
<dbReference type="GO" id="GO:0006352">
    <property type="term" value="P:DNA-templated transcription initiation"/>
    <property type="evidence" value="ECO:0007669"/>
    <property type="project" value="InterPro"/>
</dbReference>
<dbReference type="InterPro" id="IPR036388">
    <property type="entry name" value="WH-like_DNA-bd_sf"/>
</dbReference>
<protein>
    <submittedName>
        <fullName evidence="8">RNA polymerase sigma-70 factor</fullName>
    </submittedName>
</protein>
<dbReference type="OrthoDB" id="3211555at2"/>
<dbReference type="NCBIfam" id="NF007214">
    <property type="entry name" value="PRK09636.1"/>
    <property type="match status" value="1"/>
</dbReference>
<dbReference type="Pfam" id="PF08281">
    <property type="entry name" value="Sigma70_r4_2"/>
    <property type="match status" value="1"/>
</dbReference>
<comment type="subunit">
    <text evidence="2">Interacts transiently with the RNA polymerase catalytic core formed by RpoA, RpoB, RpoC and RpoZ (2 alpha, 1 beta, 1 beta' and 1 omega subunit) to form the RNA polymerase holoenzyme that can initiate transcription.</text>
</comment>
<dbReference type="InterPro" id="IPR032710">
    <property type="entry name" value="NTF2-like_dom_sf"/>
</dbReference>
<dbReference type="InterPro" id="IPR007627">
    <property type="entry name" value="RNA_pol_sigma70_r2"/>
</dbReference>
<dbReference type="InterPro" id="IPR013324">
    <property type="entry name" value="RNA_pol_sigma_r3/r4-like"/>
</dbReference>
<dbReference type="NCBIfam" id="TIGR02937">
    <property type="entry name" value="sigma70-ECF"/>
    <property type="match status" value="1"/>
</dbReference>
<name>A0A411YFC2_9ACTN</name>
<dbReference type="Gene3D" id="3.10.450.50">
    <property type="match status" value="1"/>
</dbReference>
<accession>A0A411YFC2</accession>
<dbReference type="PANTHER" id="PTHR30173">
    <property type="entry name" value="SIGMA 19 FACTOR"/>
    <property type="match status" value="1"/>
</dbReference>
<dbReference type="InterPro" id="IPR014284">
    <property type="entry name" value="RNA_pol_sigma-70_dom"/>
</dbReference>
<proteinExistence type="inferred from homology"/>
<dbReference type="GO" id="GO:0003677">
    <property type="term" value="F:DNA binding"/>
    <property type="evidence" value="ECO:0007669"/>
    <property type="project" value="InterPro"/>
</dbReference>
<evidence type="ECO:0000313" key="9">
    <source>
        <dbReference type="Proteomes" id="UP000291469"/>
    </source>
</evidence>
<feature type="domain" description="RNA polymerase sigma factor 70 region 4 type 2" evidence="7">
    <location>
        <begin position="130"/>
        <end position="176"/>
    </location>
</feature>
<dbReference type="Gene3D" id="1.10.1740.10">
    <property type="match status" value="1"/>
</dbReference>
<keyword evidence="3" id="KW-0805">Transcription regulation</keyword>
<dbReference type="NCBIfam" id="TIGR02957">
    <property type="entry name" value="SigX4"/>
    <property type="match status" value="1"/>
</dbReference>
<dbReference type="InterPro" id="IPR052704">
    <property type="entry name" value="ECF_Sigma-70_Domain"/>
</dbReference>
<organism evidence="8 9">
    <name type="scientific">Egibacter rhizosphaerae</name>
    <dbReference type="NCBI Taxonomy" id="1670831"/>
    <lineage>
        <taxon>Bacteria</taxon>
        <taxon>Bacillati</taxon>
        <taxon>Actinomycetota</taxon>
        <taxon>Nitriliruptoria</taxon>
        <taxon>Egibacterales</taxon>
        <taxon>Egibacteraceae</taxon>
        <taxon>Egibacter</taxon>
    </lineage>
</organism>
<dbReference type="GO" id="GO:0016987">
    <property type="term" value="F:sigma factor activity"/>
    <property type="evidence" value="ECO:0007669"/>
    <property type="project" value="UniProtKB-KW"/>
</dbReference>
<dbReference type="Gene3D" id="1.10.10.10">
    <property type="entry name" value="Winged helix-like DNA-binding domain superfamily/Winged helix DNA-binding domain"/>
    <property type="match status" value="1"/>
</dbReference>
<evidence type="ECO:0000256" key="3">
    <source>
        <dbReference type="ARBA" id="ARBA00023015"/>
    </source>
</evidence>
<dbReference type="SUPFAM" id="SSF88946">
    <property type="entry name" value="Sigma2 domain of RNA polymerase sigma factors"/>
    <property type="match status" value="1"/>
</dbReference>
<dbReference type="KEGG" id="erz:ER308_10080"/>
<sequence>MSRVDREVDRERTEPAGAADAAAVHERLVRDEQDRLFGLAYRMLGSVAEAEDAVGEAYLRWSRIDTTQIDEPAAWLTTVVTRICVDRLRSAQRQRETYVGSWLPEPVATAVDPADAASTADSLSIAFLILLEALSPLERAAFLLHDVFGYAHDEVAAMLDRKPAAVRQLVRRARDHVASRSHRYETDPDRQREVVEAFQVACGDGDLEAMMELLAPDVAFVGDGGGVVPAVPAPIVGAERVAKLVRGLYVTGERKGLRSQPMEVNAAPAVWVREPDGSTSSVLVFEVTDGRVSAIRGIRNPAKLAAFPNRRPEDTTA</sequence>
<dbReference type="InterPro" id="IPR013325">
    <property type="entry name" value="RNA_pol_sigma_r2"/>
</dbReference>
<keyword evidence="9" id="KW-1185">Reference proteome</keyword>
<feature type="domain" description="RNA polymerase sigma-70 region 2" evidence="6">
    <location>
        <begin position="28"/>
        <end position="93"/>
    </location>
</feature>
<keyword evidence="5" id="KW-0804">Transcription</keyword>
<evidence type="ECO:0000259" key="7">
    <source>
        <dbReference type="Pfam" id="PF08281"/>
    </source>
</evidence>
<dbReference type="PANTHER" id="PTHR30173:SF43">
    <property type="entry name" value="ECF RNA POLYMERASE SIGMA FACTOR SIGI-RELATED"/>
    <property type="match status" value="1"/>
</dbReference>
<dbReference type="InterPro" id="IPR013249">
    <property type="entry name" value="RNA_pol_sigma70_r4_t2"/>
</dbReference>
<evidence type="ECO:0000313" key="8">
    <source>
        <dbReference type="EMBL" id="QBI19871.1"/>
    </source>
</evidence>
<evidence type="ECO:0000256" key="4">
    <source>
        <dbReference type="ARBA" id="ARBA00023082"/>
    </source>
</evidence>
<dbReference type="AlphaFoldDB" id="A0A411YFC2"/>